<feature type="transmembrane region" description="Helical" evidence="1">
    <location>
        <begin position="228"/>
        <end position="250"/>
    </location>
</feature>
<dbReference type="Proteomes" id="UP000321805">
    <property type="component" value="Chromosome"/>
</dbReference>
<evidence type="ECO:0000259" key="3">
    <source>
        <dbReference type="PROSITE" id="PS51832"/>
    </source>
</evidence>
<proteinExistence type="predicted"/>
<feature type="transmembrane region" description="Helical" evidence="1">
    <location>
        <begin position="12"/>
        <end position="31"/>
    </location>
</feature>
<dbReference type="PANTHER" id="PTHR43155">
    <property type="entry name" value="CYCLIC DI-GMP PHOSPHODIESTERASE PA4108-RELATED"/>
    <property type="match status" value="1"/>
</dbReference>
<dbReference type="PANTHER" id="PTHR43155:SF2">
    <property type="entry name" value="CYCLIC DI-GMP PHOSPHODIESTERASE PA4108"/>
    <property type="match status" value="1"/>
</dbReference>
<feature type="transmembrane region" description="Helical" evidence="1">
    <location>
        <begin position="43"/>
        <end position="66"/>
    </location>
</feature>
<keyword evidence="5" id="KW-1185">Reference proteome</keyword>
<evidence type="ECO:0000313" key="4">
    <source>
        <dbReference type="EMBL" id="QEC50489.1"/>
    </source>
</evidence>
<feature type="transmembrane region" description="Helical" evidence="1">
    <location>
        <begin position="73"/>
        <end position="93"/>
    </location>
</feature>
<gene>
    <name evidence="4" type="ORF">FSW04_24850</name>
</gene>
<organism evidence="4 5">
    <name type="scientific">Baekduia soli</name>
    <dbReference type="NCBI Taxonomy" id="496014"/>
    <lineage>
        <taxon>Bacteria</taxon>
        <taxon>Bacillati</taxon>
        <taxon>Actinomycetota</taxon>
        <taxon>Thermoleophilia</taxon>
        <taxon>Solirubrobacterales</taxon>
        <taxon>Baekduiaceae</taxon>
        <taxon>Baekduia</taxon>
    </lineage>
</organism>
<dbReference type="PROSITE" id="PS51832">
    <property type="entry name" value="HD_GYP"/>
    <property type="match status" value="1"/>
</dbReference>
<dbReference type="OrthoDB" id="9802066at2"/>
<dbReference type="KEGG" id="bsol:FSW04_24850"/>
<dbReference type="SUPFAM" id="SSF109604">
    <property type="entry name" value="HD-domain/PDEase-like"/>
    <property type="match status" value="1"/>
</dbReference>
<keyword evidence="1" id="KW-0472">Membrane</keyword>
<feature type="domain" description="HD" evidence="2">
    <location>
        <begin position="296"/>
        <end position="418"/>
    </location>
</feature>
<feature type="transmembrane region" description="Helical" evidence="1">
    <location>
        <begin position="137"/>
        <end position="158"/>
    </location>
</feature>
<feature type="transmembrane region" description="Helical" evidence="1">
    <location>
        <begin position="105"/>
        <end position="125"/>
    </location>
</feature>
<evidence type="ECO:0000259" key="2">
    <source>
        <dbReference type="PROSITE" id="PS51831"/>
    </source>
</evidence>
<evidence type="ECO:0000256" key="1">
    <source>
        <dbReference type="SAM" id="Phobius"/>
    </source>
</evidence>
<keyword evidence="1" id="KW-0812">Transmembrane</keyword>
<protein>
    <submittedName>
        <fullName evidence="4">HD-GYP domain-containing protein</fullName>
    </submittedName>
</protein>
<dbReference type="InterPro" id="IPR006675">
    <property type="entry name" value="HDIG_dom"/>
</dbReference>
<dbReference type="AlphaFoldDB" id="A0A5B8UBA0"/>
<dbReference type="InterPro" id="IPR037522">
    <property type="entry name" value="HD_GYP_dom"/>
</dbReference>
<feature type="transmembrane region" description="Helical" evidence="1">
    <location>
        <begin position="204"/>
        <end position="222"/>
    </location>
</feature>
<dbReference type="CDD" id="cd00077">
    <property type="entry name" value="HDc"/>
    <property type="match status" value="1"/>
</dbReference>
<feature type="domain" description="HD-GYP" evidence="3">
    <location>
        <begin position="274"/>
        <end position="469"/>
    </location>
</feature>
<dbReference type="EMBL" id="CP042430">
    <property type="protein sequence ID" value="QEC50489.1"/>
    <property type="molecule type" value="Genomic_DNA"/>
</dbReference>
<reference evidence="4 5" key="1">
    <citation type="journal article" date="2018" name="J. Microbiol.">
        <title>Baekduia soli gen. nov., sp. nov., a novel bacterium isolated from the soil of Baekdu Mountain and proposal of a novel family name, Baekduiaceae fam. nov.</title>
        <authorList>
            <person name="An D.S."/>
            <person name="Siddiqi M.Z."/>
            <person name="Kim K.H."/>
            <person name="Yu H.S."/>
            <person name="Im W.T."/>
        </authorList>
    </citation>
    <scope>NUCLEOTIDE SEQUENCE [LARGE SCALE GENOMIC DNA]</scope>
    <source>
        <strain evidence="4 5">BR7-21</strain>
    </source>
</reference>
<dbReference type="InterPro" id="IPR006674">
    <property type="entry name" value="HD_domain"/>
</dbReference>
<dbReference type="PROSITE" id="PS51831">
    <property type="entry name" value="HD"/>
    <property type="match status" value="1"/>
</dbReference>
<dbReference type="InterPro" id="IPR003607">
    <property type="entry name" value="HD/PDEase_dom"/>
</dbReference>
<dbReference type="SMART" id="SM00471">
    <property type="entry name" value="HDc"/>
    <property type="match status" value="1"/>
</dbReference>
<keyword evidence="1" id="KW-1133">Transmembrane helix</keyword>
<feature type="transmembrane region" description="Helical" evidence="1">
    <location>
        <begin position="173"/>
        <end position="192"/>
    </location>
</feature>
<dbReference type="RefSeq" id="WP_146923171.1">
    <property type="nucleotide sequence ID" value="NZ_CP042430.1"/>
</dbReference>
<accession>A0A5B8UBA0</accession>
<evidence type="ECO:0000313" key="5">
    <source>
        <dbReference type="Proteomes" id="UP000321805"/>
    </source>
</evidence>
<dbReference type="NCBIfam" id="TIGR00277">
    <property type="entry name" value="HDIG"/>
    <property type="match status" value="1"/>
</dbReference>
<sequence length="481" mass="50406">MDRLLRSRIGSNLTLISASAIVPTAAMHFVISEKHAPVTAEQHLLIVAIGSIVAALASGALMWAGLRRRETRAVVAGGAFATMTLILAIHGLATPGVLFGPNGVVAVAGGLALPVGGAILTLAALPALRGPAHLRKVAFGLGALLELILLLGVLGLAFPSRVPAVPAYGSWESKALLVVGVGFFGVVACRSVRTFALTRRPADLVVVVGVVWLAVALVPILLLDQYTWVWWTGHFLELAGVALVGIPVAVDVHRGRPSYPFVGDLPAAQLVAEEEAFLGPQVRVLVARLADKDTSTEQHTRRVAETAVGIGERLGLSAGRLRDLALAGLLHDIGKLSTPDAILRKPGPLTDEEMDVIREHPGAGDALLAELGYPERIRRGVRGHHERLDGQGYPDGLAADAIDLETRILAVADVWDALVSERVYRPAWPAERAMGLLQEESGAAFDPACVAALQAVVGLGPAADEHAPAPAPLPVRLPRAA</sequence>
<dbReference type="Pfam" id="PF13487">
    <property type="entry name" value="HD_5"/>
    <property type="match status" value="1"/>
</dbReference>
<dbReference type="Gene3D" id="1.10.3210.10">
    <property type="entry name" value="Hypothetical protein af1432"/>
    <property type="match status" value="1"/>
</dbReference>
<name>A0A5B8UBA0_9ACTN</name>